<name>A0A318S1C5_9DEIO</name>
<gene>
    <name evidence="1" type="ORF">DES52_1337</name>
</gene>
<protein>
    <recommendedName>
        <fullName evidence="3">Reverse transcriptase-like protein</fullName>
    </recommendedName>
</protein>
<proteinExistence type="predicted"/>
<dbReference type="RefSeq" id="WP_110889017.1">
    <property type="nucleotide sequence ID" value="NZ_QJSX01000033.1"/>
</dbReference>
<accession>A0A318S1C5</accession>
<dbReference type="EMBL" id="QJSX01000033">
    <property type="protein sequence ID" value="PYE48101.1"/>
    <property type="molecule type" value="Genomic_DNA"/>
</dbReference>
<evidence type="ECO:0000313" key="2">
    <source>
        <dbReference type="Proteomes" id="UP000248326"/>
    </source>
</evidence>
<dbReference type="Proteomes" id="UP000248326">
    <property type="component" value="Unassembled WGS sequence"/>
</dbReference>
<evidence type="ECO:0008006" key="3">
    <source>
        <dbReference type="Google" id="ProtNLM"/>
    </source>
</evidence>
<keyword evidence="2" id="KW-1185">Reference proteome</keyword>
<evidence type="ECO:0000313" key="1">
    <source>
        <dbReference type="EMBL" id="PYE48101.1"/>
    </source>
</evidence>
<comment type="caution">
    <text evidence="1">The sequence shown here is derived from an EMBL/GenBank/DDBJ whole genome shotgun (WGS) entry which is preliminary data.</text>
</comment>
<sequence>MRYARHSRLASVHVASLRENAQVVLGYVLAEAPYAVPLERGMVESEHLLERHAVALGYDGVLLEKAHHPTAERIAHVTLALQQIALGASLGATVRETLTRTQPAVCSLLVHADGSFDRADDALGVAYTLNGRPYALTLPASDAANGALAEREALRVALLHARELTPEAVVVRSDHVFHVRRYAENLAHPERRKSPSLERLDALVQEWGTRVRFEYTSTAGTDAPHRLAVHARALRRLALALPLSRGQLSALKRVHYALRSSVPVEY</sequence>
<dbReference type="OrthoDB" id="68011at2"/>
<dbReference type="AlphaFoldDB" id="A0A318S1C5"/>
<reference evidence="1 2" key="1">
    <citation type="submission" date="2018-06" db="EMBL/GenBank/DDBJ databases">
        <title>Genomic Encyclopedia of Type Strains, Phase IV (KMG-IV): sequencing the most valuable type-strain genomes for metagenomic binning, comparative biology and taxonomic classification.</title>
        <authorList>
            <person name="Goeker M."/>
        </authorList>
    </citation>
    <scope>NUCLEOTIDE SEQUENCE [LARGE SCALE GENOMIC DNA]</scope>
    <source>
        <strain evidence="1 2">DSM 18048</strain>
    </source>
</reference>
<organism evidence="1 2">
    <name type="scientific">Deinococcus yavapaiensis KR-236</name>
    <dbReference type="NCBI Taxonomy" id="694435"/>
    <lineage>
        <taxon>Bacteria</taxon>
        <taxon>Thermotogati</taxon>
        <taxon>Deinococcota</taxon>
        <taxon>Deinococci</taxon>
        <taxon>Deinococcales</taxon>
        <taxon>Deinococcaceae</taxon>
        <taxon>Deinococcus</taxon>
    </lineage>
</organism>